<organism evidence="2 3">
    <name type="scientific">Pelomonas dachongensis</name>
    <dbReference type="NCBI Taxonomy" id="3299029"/>
    <lineage>
        <taxon>Bacteria</taxon>
        <taxon>Pseudomonadati</taxon>
        <taxon>Pseudomonadota</taxon>
        <taxon>Betaproteobacteria</taxon>
        <taxon>Burkholderiales</taxon>
        <taxon>Sphaerotilaceae</taxon>
        <taxon>Roseateles</taxon>
    </lineage>
</organism>
<dbReference type="EMBL" id="JBIGHY010000003">
    <property type="protein sequence ID" value="MFG6414324.1"/>
    <property type="molecule type" value="Genomic_DNA"/>
</dbReference>
<protein>
    <submittedName>
        <fullName evidence="2">Helix-turn-helix domain-containing protein</fullName>
    </submittedName>
</protein>
<dbReference type="SMART" id="SM00530">
    <property type="entry name" value="HTH_XRE"/>
    <property type="match status" value="1"/>
</dbReference>
<reference evidence="2 3" key="1">
    <citation type="submission" date="2024-09" db="EMBL/GenBank/DDBJ databases">
        <title>Novel species of the genus Pelomonas and Roseateles isolated from streams.</title>
        <authorList>
            <person name="Lu H."/>
        </authorList>
    </citation>
    <scope>NUCLEOTIDE SEQUENCE [LARGE SCALE GENOMIC DNA]</scope>
    <source>
        <strain evidence="2 3">DC23W</strain>
    </source>
</reference>
<keyword evidence="3" id="KW-1185">Reference proteome</keyword>
<evidence type="ECO:0000259" key="1">
    <source>
        <dbReference type="PROSITE" id="PS50943"/>
    </source>
</evidence>
<evidence type="ECO:0000313" key="2">
    <source>
        <dbReference type="EMBL" id="MFG6414324.1"/>
    </source>
</evidence>
<dbReference type="SUPFAM" id="SSF47413">
    <property type="entry name" value="lambda repressor-like DNA-binding domains"/>
    <property type="match status" value="1"/>
</dbReference>
<dbReference type="CDD" id="cd00093">
    <property type="entry name" value="HTH_XRE"/>
    <property type="match status" value="1"/>
</dbReference>
<dbReference type="PROSITE" id="PS50943">
    <property type="entry name" value="HTH_CROC1"/>
    <property type="match status" value="1"/>
</dbReference>
<proteinExistence type="predicted"/>
<dbReference type="InterPro" id="IPR010982">
    <property type="entry name" value="Lambda_DNA-bd_dom_sf"/>
</dbReference>
<dbReference type="Gene3D" id="1.10.260.40">
    <property type="entry name" value="lambda repressor-like DNA-binding domains"/>
    <property type="match status" value="1"/>
</dbReference>
<feature type="domain" description="HTH cro/C1-type" evidence="1">
    <location>
        <begin position="25"/>
        <end position="78"/>
    </location>
</feature>
<dbReference type="Pfam" id="PF13560">
    <property type="entry name" value="HTH_31"/>
    <property type="match status" value="1"/>
</dbReference>
<sequence>MALRSPAKRTPVLIESALQRLGARVLQARKFRSLTREDLAGLADISVSTLRHIEAGSEGVAIGNILRVLQSMGLLDQVEELFDAKRDPEAIAFAERKATESR</sequence>
<accession>A0ABW7EN53</accession>
<dbReference type="Proteomes" id="UP001606300">
    <property type="component" value="Unassembled WGS sequence"/>
</dbReference>
<dbReference type="RefSeq" id="WP_394470711.1">
    <property type="nucleotide sequence ID" value="NZ_JBIGHY010000003.1"/>
</dbReference>
<comment type="caution">
    <text evidence="2">The sequence shown here is derived from an EMBL/GenBank/DDBJ whole genome shotgun (WGS) entry which is preliminary data.</text>
</comment>
<dbReference type="InterPro" id="IPR001387">
    <property type="entry name" value="Cro/C1-type_HTH"/>
</dbReference>
<name>A0ABW7EN53_9BURK</name>
<gene>
    <name evidence="2" type="ORF">ACG02S_10475</name>
</gene>
<evidence type="ECO:0000313" key="3">
    <source>
        <dbReference type="Proteomes" id="UP001606300"/>
    </source>
</evidence>